<accession>A0ABU6NQY7</accession>
<dbReference type="NCBIfam" id="TIGR00976">
    <property type="entry name" value="CocE_NonD"/>
    <property type="match status" value="1"/>
</dbReference>
<dbReference type="InterPro" id="IPR000383">
    <property type="entry name" value="Xaa-Pro-like_dom"/>
</dbReference>
<protein>
    <submittedName>
        <fullName evidence="3">CocE/NonD family hydrolase</fullName>
    </submittedName>
</protein>
<evidence type="ECO:0000256" key="1">
    <source>
        <dbReference type="ARBA" id="ARBA00022801"/>
    </source>
</evidence>
<dbReference type="SMART" id="SM00939">
    <property type="entry name" value="PepX_C"/>
    <property type="match status" value="1"/>
</dbReference>
<evidence type="ECO:0000313" key="3">
    <source>
        <dbReference type="EMBL" id="MED4130615.1"/>
    </source>
</evidence>
<dbReference type="PANTHER" id="PTHR43056">
    <property type="entry name" value="PEPTIDASE S9 PROLYL OLIGOPEPTIDASE"/>
    <property type="match status" value="1"/>
</dbReference>
<keyword evidence="1 3" id="KW-0378">Hydrolase</keyword>
<feature type="domain" description="Xaa-Pro dipeptidyl-peptidase C-terminal" evidence="2">
    <location>
        <begin position="301"/>
        <end position="545"/>
    </location>
</feature>
<dbReference type="Gene3D" id="2.60.120.260">
    <property type="entry name" value="Galactose-binding domain-like"/>
    <property type="match status" value="1"/>
</dbReference>
<dbReference type="InterPro" id="IPR005674">
    <property type="entry name" value="CocE/Ser_esterase"/>
</dbReference>
<dbReference type="Gene3D" id="3.40.50.1820">
    <property type="entry name" value="alpha/beta hydrolase"/>
    <property type="match status" value="1"/>
</dbReference>
<dbReference type="SUPFAM" id="SSF53474">
    <property type="entry name" value="alpha/beta-Hydrolases"/>
    <property type="match status" value="1"/>
</dbReference>
<dbReference type="Pfam" id="PF02129">
    <property type="entry name" value="Peptidase_S15"/>
    <property type="match status" value="1"/>
</dbReference>
<dbReference type="RefSeq" id="WP_328239172.1">
    <property type="nucleotide sequence ID" value="NZ_JAROAS010000072.1"/>
</dbReference>
<dbReference type="InterPro" id="IPR013736">
    <property type="entry name" value="Xaa-Pro_dipept_C"/>
</dbReference>
<evidence type="ECO:0000259" key="2">
    <source>
        <dbReference type="SMART" id="SM00939"/>
    </source>
</evidence>
<dbReference type="GO" id="GO:0016787">
    <property type="term" value="F:hydrolase activity"/>
    <property type="evidence" value="ECO:0007669"/>
    <property type="project" value="UniProtKB-KW"/>
</dbReference>
<organism evidence="3 4">
    <name type="scientific">Shouchella miscanthi</name>
    <dbReference type="NCBI Taxonomy" id="2598861"/>
    <lineage>
        <taxon>Bacteria</taxon>
        <taxon>Bacillati</taxon>
        <taxon>Bacillota</taxon>
        <taxon>Bacilli</taxon>
        <taxon>Bacillales</taxon>
        <taxon>Bacillaceae</taxon>
        <taxon>Shouchella</taxon>
    </lineage>
</organism>
<proteinExistence type="predicted"/>
<dbReference type="Pfam" id="PF08530">
    <property type="entry name" value="PepX_C"/>
    <property type="match status" value="1"/>
</dbReference>
<dbReference type="Proteomes" id="UP001341820">
    <property type="component" value="Unassembled WGS sequence"/>
</dbReference>
<sequence>MVFNVRDSKLHIKEDYHYDIEVMEHSWIPMSDGTKLAAKIWLPKGAQNQPVPAVLEYLPYRKNDFTALRDSIRHPYFAGHGYASIRVDIRGTGDSDGILHDEYLPQEQEDALEILAWLEDQPWCTGDVGMIGKSWGGFNGLQVAKHQPKQLKAVITLCSTDDRYADDVHYMGGNILASDMLWWSSTMFAYNARPQDPVVVGESWYKNWLERLEKTPPYVEKWLTHQHRDDYWKQGSVNEDYEAMTVPVFAVGGWADGYTNAIFRMLEHFSGPKKGLIGPWVHEYPEVAIPGPAVGFLQECVRWWDHWLKGINTGIMDEPMLTAWQQESIKPAVHYEERPGKWIFEDSWKDAERQQQTFSLTSAGKLTLERAEDATISLASVQQHGLYSGVWCPFGQEGDMPSDQRMEKGLSTTFTTEPLDDALHLLGLPKVTIQFKSNKADALIAARLCDVAPDGAETMISFGMLNLNHLHGHAFPEALELGQEYTATIQLNAVGIRIPKGHRLQLALSPTYWPHAWPSKEEATIEIVTGTSTVLQLPVRDDGAHAQDGEWPFEKPEAAPVMGREILRKESRYRHINYDLLSERWVLDDFSDEGKRKLPANGLEYGSTNRNVYTIREGDPLSAEAHCKWELTLGRGDWQTEVHTDSKMTADKTNFYLENTLKAYLRNDLVFEKTWEKTIPRDFH</sequence>
<evidence type="ECO:0000313" key="4">
    <source>
        <dbReference type="Proteomes" id="UP001341820"/>
    </source>
</evidence>
<comment type="caution">
    <text evidence="3">The sequence shown here is derived from an EMBL/GenBank/DDBJ whole genome shotgun (WGS) entry which is preliminary data.</text>
</comment>
<keyword evidence="4" id="KW-1185">Reference proteome</keyword>
<reference evidence="3 4" key="1">
    <citation type="submission" date="2023-03" db="EMBL/GenBank/DDBJ databases">
        <title>Bacillus Genome Sequencing.</title>
        <authorList>
            <person name="Dunlap C."/>
        </authorList>
    </citation>
    <scope>NUCLEOTIDE SEQUENCE [LARGE SCALE GENOMIC DNA]</scope>
    <source>
        <strain evidence="3 4">B-4107</strain>
    </source>
</reference>
<dbReference type="InterPro" id="IPR029058">
    <property type="entry name" value="AB_hydrolase_fold"/>
</dbReference>
<name>A0ABU6NQY7_9BACI</name>
<dbReference type="SUPFAM" id="SSF49785">
    <property type="entry name" value="Galactose-binding domain-like"/>
    <property type="match status" value="1"/>
</dbReference>
<dbReference type="InterPro" id="IPR050585">
    <property type="entry name" value="Xaa-Pro_dipeptidyl-ppase/CocE"/>
</dbReference>
<dbReference type="PANTHER" id="PTHR43056:SF10">
    <property type="entry name" value="COCE_NOND FAMILY, PUTATIVE (AFU_ORTHOLOGUE AFUA_7G00600)-RELATED"/>
    <property type="match status" value="1"/>
</dbReference>
<dbReference type="Gene3D" id="1.10.3020.10">
    <property type="entry name" value="alpha-amino acid ester hydrolase ( Helical cap domain)"/>
    <property type="match status" value="1"/>
</dbReference>
<gene>
    <name evidence="3" type="ORF">P5F74_21110</name>
</gene>
<dbReference type="InterPro" id="IPR008979">
    <property type="entry name" value="Galactose-bd-like_sf"/>
</dbReference>
<dbReference type="EMBL" id="JAROAS010000072">
    <property type="protein sequence ID" value="MED4130615.1"/>
    <property type="molecule type" value="Genomic_DNA"/>
</dbReference>